<evidence type="ECO:0000256" key="2">
    <source>
        <dbReference type="ARBA" id="ARBA00022801"/>
    </source>
</evidence>
<feature type="active site" description="Proton donor/acceptor" evidence="5">
    <location>
        <position position="244"/>
    </location>
</feature>
<name>A0A8H3IXJ0_9LECA</name>
<evidence type="ECO:0000256" key="3">
    <source>
        <dbReference type="ARBA" id="ARBA00023239"/>
    </source>
</evidence>
<comment type="caution">
    <text evidence="7">The sequence shown here is derived from an EMBL/GenBank/DDBJ whole genome shotgun (WGS) entry which is preliminary data.</text>
</comment>
<dbReference type="Proteomes" id="UP000664521">
    <property type="component" value="Unassembled WGS sequence"/>
</dbReference>
<comment type="similarity">
    <text evidence="5">Belongs to the 2H phosphoesterase superfamily. USB1 family.</text>
</comment>
<dbReference type="GO" id="GO:0034477">
    <property type="term" value="P:U6 snRNA 3'-end processing"/>
    <property type="evidence" value="ECO:0007669"/>
    <property type="project" value="UniProtKB-UniRule"/>
</dbReference>
<reference evidence="7" key="1">
    <citation type="submission" date="2021-03" db="EMBL/GenBank/DDBJ databases">
        <authorList>
            <person name="Tagirdzhanova G."/>
        </authorList>
    </citation>
    <scope>NUCLEOTIDE SEQUENCE</scope>
</reference>
<keyword evidence="2 5" id="KW-0378">Hydrolase</keyword>
<dbReference type="Pfam" id="PF09749">
    <property type="entry name" value="HVSL"/>
    <property type="match status" value="1"/>
</dbReference>
<feature type="active site" description="Proton donor/acceptor" evidence="5">
    <location>
        <position position="113"/>
    </location>
</feature>
<accession>A0A8H3IXJ0</accession>
<protein>
    <recommendedName>
        <fullName evidence="5">U6 snRNA phosphodiesterase</fullName>
        <ecNumber evidence="5">3.1.4.-</ecNumber>
    </recommendedName>
</protein>
<keyword evidence="1 5" id="KW-0540">Nuclease</keyword>
<dbReference type="PANTHER" id="PTHR13522:SF3">
    <property type="entry name" value="U6 SNRNA PHOSPHODIESTERASE 1"/>
    <property type="match status" value="1"/>
</dbReference>
<keyword evidence="8" id="KW-1185">Reference proteome</keyword>
<comment type="function">
    <text evidence="5">Phosphodiesterase responsible for the U6 snRNA 3' end processing. Acts as an exoribonuclease (RNase) responsible for trimming the poly(U) tract of the last nucleotides in the pre-U6 snRNA molecule, leading to the formation of mature U6 snRNA.</text>
</comment>
<evidence type="ECO:0000256" key="6">
    <source>
        <dbReference type="SAM" id="MobiDB-lite"/>
    </source>
</evidence>
<sequence length="307" mass="34302">MPLVDYSDSDCSESVISTAKSTRKRKREQESSTDLPPLPDSFHDLYASTVRTSTQDDPRMHGGRQRQTPHVEGNWPTHVYVEFLTCIRNNSPSEKTRVHSLLKSDLGANMPLHISLSRSIVLTTDQRRPFLDALEQGIANSRLAPFTLTLNGLNWVPNYEGNRWFLVLRVNQPECDTLNKLLHVSNAAAAAFQQPLLYANAQNMRSEIHAQGRRRELSDNGRATKVAAVGLHSNTGEDLCSCFHISIAWTLDKPSAPMQQSLEDLVKDKDEFHLQLDVDAIKTKIGNTVTSNSLIIAPSSINEDYLA</sequence>
<dbReference type="GO" id="GO:1990838">
    <property type="term" value="F:poly(U)-specific exoribonuclease activity, producing 3' uridine cyclic phosphate ends"/>
    <property type="evidence" value="ECO:0007669"/>
    <property type="project" value="UniProtKB-UniRule"/>
</dbReference>
<dbReference type="PANTHER" id="PTHR13522">
    <property type="entry name" value="U6 SNRNA PHOSPHODIESTERASE 1"/>
    <property type="match status" value="1"/>
</dbReference>
<gene>
    <name evidence="5 7" type="primary">USB1</name>
    <name evidence="7" type="ORF">HETSPECPRED_007782</name>
</gene>
<keyword evidence="3" id="KW-0456">Lyase</keyword>
<dbReference type="EC" id="3.1.4.-" evidence="5"/>
<dbReference type="HAMAP" id="MF_03040">
    <property type="entry name" value="USB1"/>
    <property type="match status" value="1"/>
</dbReference>
<dbReference type="GO" id="GO:0005634">
    <property type="term" value="C:nucleus"/>
    <property type="evidence" value="ECO:0007669"/>
    <property type="project" value="UniProtKB-SubCell"/>
</dbReference>
<evidence type="ECO:0000256" key="4">
    <source>
        <dbReference type="ARBA" id="ARBA00023242"/>
    </source>
</evidence>
<dbReference type="Gene3D" id="3.90.1140.10">
    <property type="entry name" value="Cyclic phosphodiesterase"/>
    <property type="match status" value="1"/>
</dbReference>
<evidence type="ECO:0000256" key="1">
    <source>
        <dbReference type="ARBA" id="ARBA00022722"/>
    </source>
</evidence>
<evidence type="ECO:0000256" key="5">
    <source>
        <dbReference type="HAMAP-Rule" id="MF_03040"/>
    </source>
</evidence>
<feature type="region of interest" description="Disordered" evidence="6">
    <location>
        <begin position="1"/>
        <end position="72"/>
    </location>
</feature>
<keyword evidence="7" id="KW-0269">Exonuclease</keyword>
<comment type="subcellular location">
    <subcellularLocation>
        <location evidence="5">Nucleus</location>
    </subcellularLocation>
</comment>
<dbReference type="AlphaFoldDB" id="A0A8H3IXJ0"/>
<dbReference type="GO" id="GO:0016829">
    <property type="term" value="F:lyase activity"/>
    <property type="evidence" value="ECO:0007669"/>
    <property type="project" value="UniProtKB-KW"/>
</dbReference>
<evidence type="ECO:0000313" key="8">
    <source>
        <dbReference type="Proteomes" id="UP000664521"/>
    </source>
</evidence>
<dbReference type="EMBL" id="CAJPDS010000058">
    <property type="protein sequence ID" value="CAF9931104.1"/>
    <property type="molecule type" value="Genomic_DNA"/>
</dbReference>
<evidence type="ECO:0000313" key="7">
    <source>
        <dbReference type="EMBL" id="CAF9931104.1"/>
    </source>
</evidence>
<dbReference type="InterPro" id="IPR027521">
    <property type="entry name" value="Usb1"/>
</dbReference>
<proteinExistence type="inferred from homology"/>
<organism evidence="7 8">
    <name type="scientific">Heterodermia speciosa</name>
    <dbReference type="NCBI Taxonomy" id="116794"/>
    <lineage>
        <taxon>Eukaryota</taxon>
        <taxon>Fungi</taxon>
        <taxon>Dikarya</taxon>
        <taxon>Ascomycota</taxon>
        <taxon>Pezizomycotina</taxon>
        <taxon>Lecanoromycetes</taxon>
        <taxon>OSLEUM clade</taxon>
        <taxon>Lecanoromycetidae</taxon>
        <taxon>Caliciales</taxon>
        <taxon>Physciaceae</taxon>
        <taxon>Heterodermia</taxon>
    </lineage>
</organism>
<dbReference type="OrthoDB" id="49151at2759"/>
<keyword evidence="4 5" id="KW-0539">Nucleus</keyword>